<feature type="non-terminal residue" evidence="9">
    <location>
        <position position="180"/>
    </location>
</feature>
<feature type="non-terminal residue" evidence="9">
    <location>
        <position position="1"/>
    </location>
</feature>
<dbReference type="VEuPathDB" id="FungiDB:BD410DRAFT_686962"/>
<dbReference type="CDD" id="cd00201">
    <property type="entry name" value="WW"/>
    <property type="match status" value="1"/>
</dbReference>
<dbReference type="InterPro" id="IPR000297">
    <property type="entry name" value="PPIase_PpiC"/>
</dbReference>
<dbReference type="PROSITE" id="PS50020">
    <property type="entry name" value="WW_DOMAIN_2"/>
    <property type="match status" value="1"/>
</dbReference>
<dbReference type="SUPFAM" id="SSF51045">
    <property type="entry name" value="WW domain"/>
    <property type="match status" value="1"/>
</dbReference>
<gene>
    <name evidence="9" type="ORF">BD410DRAFT_686962</name>
</gene>
<reference evidence="9 10" key="1">
    <citation type="submission" date="2018-06" db="EMBL/GenBank/DDBJ databases">
        <title>A transcriptomic atlas of mushroom development highlights an independent origin of complex multicellularity.</title>
        <authorList>
            <consortium name="DOE Joint Genome Institute"/>
            <person name="Krizsan K."/>
            <person name="Almasi E."/>
            <person name="Merenyi Z."/>
            <person name="Sahu N."/>
            <person name="Viragh M."/>
            <person name="Koszo T."/>
            <person name="Mondo S."/>
            <person name="Kiss B."/>
            <person name="Balint B."/>
            <person name="Kues U."/>
            <person name="Barry K."/>
            <person name="Hegedus J.C."/>
            <person name="Henrissat B."/>
            <person name="Johnson J."/>
            <person name="Lipzen A."/>
            <person name="Ohm R."/>
            <person name="Nagy I."/>
            <person name="Pangilinan J."/>
            <person name="Yan J."/>
            <person name="Xiong Y."/>
            <person name="Grigoriev I.V."/>
            <person name="Hibbett D.S."/>
            <person name="Nagy L.G."/>
        </authorList>
    </citation>
    <scope>NUCLEOTIDE SEQUENCE [LARGE SCALE GENOMIC DNA]</scope>
    <source>
        <strain evidence="9 10">SZMC22713</strain>
    </source>
</reference>
<dbReference type="OrthoDB" id="2530521at2759"/>
<dbReference type="Pfam" id="PF00639">
    <property type="entry name" value="Rotamase"/>
    <property type="match status" value="1"/>
</dbReference>
<evidence type="ECO:0000256" key="2">
    <source>
        <dbReference type="ARBA" id="ARBA00023110"/>
    </source>
</evidence>
<protein>
    <recommendedName>
        <fullName evidence="5">Peptidyl-prolyl cis-trans isomerase</fullName>
        <ecNumber evidence="5">5.2.1.8</ecNumber>
    </recommendedName>
</protein>
<dbReference type="GO" id="GO:0005634">
    <property type="term" value="C:nucleus"/>
    <property type="evidence" value="ECO:0007669"/>
    <property type="project" value="TreeGrafter"/>
</dbReference>
<dbReference type="AlphaFoldDB" id="A0A4Y7PVF6"/>
<dbReference type="PANTHER" id="PTHR10657:SF4">
    <property type="entry name" value="PEPTIDYL-PROLYL CIS-TRANS ISOMERASE-RELATED"/>
    <property type="match status" value="1"/>
</dbReference>
<keyword evidence="2 4" id="KW-0697">Rotamase</keyword>
<dbReference type="Gene3D" id="2.20.70.10">
    <property type="match status" value="1"/>
</dbReference>
<evidence type="ECO:0000256" key="1">
    <source>
        <dbReference type="ARBA" id="ARBA00000971"/>
    </source>
</evidence>
<dbReference type="InterPro" id="IPR046357">
    <property type="entry name" value="PPIase_dom_sf"/>
</dbReference>
<dbReference type="FunFam" id="3.10.50.40:FF:000010">
    <property type="entry name" value="Peptidyl-prolyl cis-trans isomerase Pin1"/>
    <property type="match status" value="1"/>
</dbReference>
<sequence length="180" mass="20050">SSWEVRTSGKSKPGMAYFYNRDTNKSEWEPPAGLTREQIEALPGAHQLAPHQLEPVAPTRVRASHILVKHEGSRNPTSWKQPGVQIKRTEAQAIEDLRRFQDDLERAREEGGPSAEKLKFEQLAKEHSDCSSHENNGDLGKFEHDKMQKPFADAAFALEIGAISDIVKSGSGVHLIMRTG</sequence>
<evidence type="ECO:0000313" key="9">
    <source>
        <dbReference type="EMBL" id="TDL19387.1"/>
    </source>
</evidence>
<comment type="catalytic activity">
    <reaction evidence="1 5">
        <text>[protein]-peptidylproline (omega=180) = [protein]-peptidylproline (omega=0)</text>
        <dbReference type="Rhea" id="RHEA:16237"/>
        <dbReference type="Rhea" id="RHEA-COMP:10747"/>
        <dbReference type="Rhea" id="RHEA-COMP:10748"/>
        <dbReference type="ChEBI" id="CHEBI:83833"/>
        <dbReference type="ChEBI" id="CHEBI:83834"/>
        <dbReference type="EC" id="5.2.1.8"/>
    </reaction>
</comment>
<dbReference type="STRING" id="50990.A0A4Y7PVF6"/>
<dbReference type="EMBL" id="ML170197">
    <property type="protein sequence ID" value="TDL19387.1"/>
    <property type="molecule type" value="Genomic_DNA"/>
</dbReference>
<dbReference type="Proteomes" id="UP000294933">
    <property type="component" value="Unassembled WGS sequence"/>
</dbReference>
<evidence type="ECO:0000256" key="4">
    <source>
        <dbReference type="PROSITE-ProRule" id="PRU00278"/>
    </source>
</evidence>
<dbReference type="GO" id="GO:0060255">
    <property type="term" value="P:regulation of macromolecule metabolic process"/>
    <property type="evidence" value="ECO:0007669"/>
    <property type="project" value="UniProtKB-ARBA"/>
</dbReference>
<dbReference type="InterPro" id="IPR036020">
    <property type="entry name" value="WW_dom_sf"/>
</dbReference>
<dbReference type="InterPro" id="IPR051370">
    <property type="entry name" value="PPIase_Pin1"/>
</dbReference>
<keyword evidence="10" id="KW-1185">Reference proteome</keyword>
<dbReference type="PROSITE" id="PS50198">
    <property type="entry name" value="PPIC_PPIASE_2"/>
    <property type="match status" value="1"/>
</dbReference>
<accession>A0A4Y7PVF6</accession>
<evidence type="ECO:0000259" key="7">
    <source>
        <dbReference type="PROSITE" id="PS50020"/>
    </source>
</evidence>
<evidence type="ECO:0000256" key="3">
    <source>
        <dbReference type="ARBA" id="ARBA00023235"/>
    </source>
</evidence>
<feature type="region of interest" description="Disordered" evidence="6">
    <location>
        <begin position="123"/>
        <end position="143"/>
    </location>
</feature>
<feature type="domain" description="WW" evidence="7">
    <location>
        <begin position="1"/>
        <end position="33"/>
    </location>
</feature>
<dbReference type="PANTHER" id="PTHR10657">
    <property type="entry name" value="PEPTIDYL-PROLYL CIS-TRANS ISOMERASE"/>
    <property type="match status" value="1"/>
</dbReference>
<name>A0A4Y7PVF6_9AGAM</name>
<dbReference type="SUPFAM" id="SSF54534">
    <property type="entry name" value="FKBP-like"/>
    <property type="match status" value="1"/>
</dbReference>
<keyword evidence="3 4" id="KW-0413">Isomerase</keyword>
<proteinExistence type="predicted"/>
<dbReference type="EC" id="5.2.1.8" evidence="5"/>
<dbReference type="GO" id="GO:0080090">
    <property type="term" value="P:regulation of primary metabolic process"/>
    <property type="evidence" value="ECO:0007669"/>
    <property type="project" value="UniProtKB-ARBA"/>
</dbReference>
<evidence type="ECO:0000259" key="8">
    <source>
        <dbReference type="PROSITE" id="PS50198"/>
    </source>
</evidence>
<dbReference type="Gene3D" id="3.10.50.40">
    <property type="match status" value="1"/>
</dbReference>
<dbReference type="GO" id="GO:0005829">
    <property type="term" value="C:cytosol"/>
    <property type="evidence" value="ECO:0007669"/>
    <property type="project" value="TreeGrafter"/>
</dbReference>
<organism evidence="9 10">
    <name type="scientific">Rickenella mellea</name>
    <dbReference type="NCBI Taxonomy" id="50990"/>
    <lineage>
        <taxon>Eukaryota</taxon>
        <taxon>Fungi</taxon>
        <taxon>Dikarya</taxon>
        <taxon>Basidiomycota</taxon>
        <taxon>Agaricomycotina</taxon>
        <taxon>Agaricomycetes</taxon>
        <taxon>Hymenochaetales</taxon>
        <taxon>Rickenellaceae</taxon>
        <taxon>Rickenella</taxon>
    </lineage>
</organism>
<dbReference type="InterPro" id="IPR001202">
    <property type="entry name" value="WW_dom"/>
</dbReference>
<evidence type="ECO:0000256" key="6">
    <source>
        <dbReference type="SAM" id="MobiDB-lite"/>
    </source>
</evidence>
<feature type="domain" description="PpiC" evidence="8">
    <location>
        <begin position="58"/>
        <end position="180"/>
    </location>
</feature>
<evidence type="ECO:0000313" key="10">
    <source>
        <dbReference type="Proteomes" id="UP000294933"/>
    </source>
</evidence>
<evidence type="ECO:0000256" key="5">
    <source>
        <dbReference type="RuleBase" id="RU363014"/>
    </source>
</evidence>
<dbReference type="GO" id="GO:0003755">
    <property type="term" value="F:peptidyl-prolyl cis-trans isomerase activity"/>
    <property type="evidence" value="ECO:0007669"/>
    <property type="project" value="UniProtKB-UniRule"/>
</dbReference>